<gene>
    <name evidence="2" type="ORF">H9964_03855</name>
</gene>
<proteinExistence type="predicted"/>
<dbReference type="AlphaFoldDB" id="A0A9D2JYT2"/>
<dbReference type="EMBL" id="DXBB01000059">
    <property type="protein sequence ID" value="HIZ72695.1"/>
    <property type="molecule type" value="Genomic_DNA"/>
</dbReference>
<evidence type="ECO:0000256" key="1">
    <source>
        <dbReference type="SAM" id="Phobius"/>
    </source>
</evidence>
<evidence type="ECO:0000313" key="2">
    <source>
        <dbReference type="EMBL" id="HIZ72695.1"/>
    </source>
</evidence>
<reference evidence="2" key="2">
    <citation type="submission" date="2021-04" db="EMBL/GenBank/DDBJ databases">
        <authorList>
            <person name="Gilroy R."/>
        </authorList>
    </citation>
    <scope>NUCLEOTIDE SEQUENCE</scope>
    <source>
        <strain evidence="2">ChiW7-2402</strain>
    </source>
</reference>
<feature type="transmembrane region" description="Helical" evidence="1">
    <location>
        <begin position="96"/>
        <end position="115"/>
    </location>
</feature>
<reference evidence="2" key="1">
    <citation type="journal article" date="2021" name="PeerJ">
        <title>Extensive microbial diversity within the chicken gut microbiome revealed by metagenomics and culture.</title>
        <authorList>
            <person name="Gilroy R."/>
            <person name="Ravi A."/>
            <person name="Getino M."/>
            <person name="Pursley I."/>
            <person name="Horton D.L."/>
            <person name="Alikhan N.F."/>
            <person name="Baker D."/>
            <person name="Gharbi K."/>
            <person name="Hall N."/>
            <person name="Watson M."/>
            <person name="Adriaenssens E.M."/>
            <person name="Foster-Nyarko E."/>
            <person name="Jarju S."/>
            <person name="Secka A."/>
            <person name="Antonio M."/>
            <person name="Oren A."/>
            <person name="Chaudhuri R.R."/>
            <person name="La Ragione R."/>
            <person name="Hildebrand F."/>
            <person name="Pallen M.J."/>
        </authorList>
    </citation>
    <scope>NUCLEOTIDE SEQUENCE</scope>
    <source>
        <strain evidence="2">ChiW7-2402</strain>
    </source>
</reference>
<evidence type="ECO:0000313" key="3">
    <source>
        <dbReference type="Proteomes" id="UP000824102"/>
    </source>
</evidence>
<dbReference type="Proteomes" id="UP000824102">
    <property type="component" value="Unassembled WGS sequence"/>
</dbReference>
<keyword evidence="1" id="KW-1133">Transmembrane helix</keyword>
<accession>A0A9D2JYT2</accession>
<protein>
    <submittedName>
        <fullName evidence="2">Uncharacterized protein</fullName>
    </submittedName>
</protein>
<name>A0A9D2JYT2_9FIRM</name>
<keyword evidence="1" id="KW-0472">Membrane</keyword>
<organism evidence="2 3">
    <name type="scientific">Candidatus Gallimonas intestinavium</name>
    <dbReference type="NCBI Taxonomy" id="2838603"/>
    <lineage>
        <taxon>Bacteria</taxon>
        <taxon>Bacillati</taxon>
        <taxon>Bacillota</taxon>
        <taxon>Clostridia</taxon>
        <taxon>Candidatus Gallimonas</taxon>
    </lineage>
</organism>
<sequence>MSHSEKQRGTRAARIVRTAGYWLVSLTWGSIMTLLGAVIALALLLTGHRPGRLGPNVYFEVGRGWGGMEYGAFFFVERNAARETILHEAGHGIQNLLLGPLMPFVVCIPSALRYWMRRCSTFRGKKIFSGVLFAFAAAVGAALCGAAVCLSGSGAFGFLLGAGIFFLLYGAALAAWMFGVELPKYREGSYVPYDAIWFEGSATRLGVKYYG</sequence>
<feature type="transmembrane region" description="Helical" evidence="1">
    <location>
        <begin position="127"/>
        <end position="148"/>
    </location>
</feature>
<keyword evidence="1" id="KW-0812">Transmembrane</keyword>
<feature type="transmembrane region" description="Helical" evidence="1">
    <location>
        <begin position="154"/>
        <end position="178"/>
    </location>
</feature>
<feature type="transmembrane region" description="Helical" evidence="1">
    <location>
        <begin position="21"/>
        <end position="45"/>
    </location>
</feature>
<comment type="caution">
    <text evidence="2">The sequence shown here is derived from an EMBL/GenBank/DDBJ whole genome shotgun (WGS) entry which is preliminary data.</text>
</comment>